<reference evidence="1" key="1">
    <citation type="submission" date="2020-05" db="EMBL/GenBank/DDBJ databases">
        <title>Mycena genomes resolve the evolution of fungal bioluminescence.</title>
        <authorList>
            <person name="Tsai I.J."/>
        </authorList>
    </citation>
    <scope>NUCLEOTIDE SEQUENCE</scope>
    <source>
        <strain evidence="1">CCC161011</strain>
    </source>
</reference>
<proteinExistence type="predicted"/>
<sequence>MSFIILNAYPGVGKMTVAHQLVSRVPSCKVFNNHLLIDVVAALYQRSDPEYQTLRRVLRQAIFDSLIRQRRSGTQIANIIFTEAQSTSSPGPAVMNEYLTAARTLGVPLFSIILDCAADENARRLVSGKRGENDTKLTDIEILEAIRTTEKIFEYGEQATWETRVDTTSMTAEEVAEEVASPIRAHLSTISSTK</sequence>
<organism evidence="1 2">
    <name type="scientific">Mycena venus</name>
    <dbReference type="NCBI Taxonomy" id="2733690"/>
    <lineage>
        <taxon>Eukaryota</taxon>
        <taxon>Fungi</taxon>
        <taxon>Dikarya</taxon>
        <taxon>Basidiomycota</taxon>
        <taxon>Agaricomycotina</taxon>
        <taxon>Agaricomycetes</taxon>
        <taxon>Agaricomycetidae</taxon>
        <taxon>Agaricales</taxon>
        <taxon>Marasmiineae</taxon>
        <taxon>Mycenaceae</taxon>
        <taxon>Mycena</taxon>
    </lineage>
</organism>
<dbReference type="InterPro" id="IPR027417">
    <property type="entry name" value="P-loop_NTPase"/>
</dbReference>
<evidence type="ECO:0000313" key="1">
    <source>
        <dbReference type="EMBL" id="KAF7345923.1"/>
    </source>
</evidence>
<dbReference type="SUPFAM" id="SSF52540">
    <property type="entry name" value="P-loop containing nucleoside triphosphate hydrolases"/>
    <property type="match status" value="1"/>
</dbReference>
<dbReference type="Proteomes" id="UP000620124">
    <property type="component" value="Unassembled WGS sequence"/>
</dbReference>
<protein>
    <recommendedName>
        <fullName evidence="3">AAA domain-containing protein</fullName>
    </recommendedName>
</protein>
<evidence type="ECO:0000313" key="2">
    <source>
        <dbReference type="Proteomes" id="UP000620124"/>
    </source>
</evidence>
<accession>A0A8H6XR17</accession>
<keyword evidence="2" id="KW-1185">Reference proteome</keyword>
<dbReference type="Gene3D" id="3.40.50.300">
    <property type="entry name" value="P-loop containing nucleotide triphosphate hydrolases"/>
    <property type="match status" value="1"/>
</dbReference>
<dbReference type="EMBL" id="JACAZI010000013">
    <property type="protein sequence ID" value="KAF7345923.1"/>
    <property type="molecule type" value="Genomic_DNA"/>
</dbReference>
<dbReference type="OrthoDB" id="5426988at2759"/>
<evidence type="ECO:0008006" key="3">
    <source>
        <dbReference type="Google" id="ProtNLM"/>
    </source>
</evidence>
<comment type="caution">
    <text evidence="1">The sequence shown here is derived from an EMBL/GenBank/DDBJ whole genome shotgun (WGS) entry which is preliminary data.</text>
</comment>
<name>A0A8H6XR17_9AGAR</name>
<gene>
    <name evidence="1" type="ORF">MVEN_01614600</name>
</gene>
<dbReference type="AlphaFoldDB" id="A0A8H6XR17"/>